<organism evidence="2 3">
    <name type="scientific">Cyclospora cayetanensis</name>
    <dbReference type="NCBI Taxonomy" id="88456"/>
    <lineage>
        <taxon>Eukaryota</taxon>
        <taxon>Sar</taxon>
        <taxon>Alveolata</taxon>
        <taxon>Apicomplexa</taxon>
        <taxon>Conoidasida</taxon>
        <taxon>Coccidia</taxon>
        <taxon>Eucoccidiorida</taxon>
        <taxon>Eimeriorina</taxon>
        <taxon>Eimeriidae</taxon>
        <taxon>Cyclospora</taxon>
    </lineage>
</organism>
<evidence type="ECO:0000313" key="2">
    <source>
        <dbReference type="EMBL" id="OEH74093.1"/>
    </source>
</evidence>
<reference evidence="2 3" key="1">
    <citation type="journal article" date="2016" name="BMC Genomics">
        <title>Comparative genomics reveals Cyclospora cayetanensis possesses coccidia-like metabolism and invasion components but unique surface antigens.</title>
        <authorList>
            <person name="Liu S."/>
            <person name="Wang L."/>
            <person name="Zheng H."/>
            <person name="Xu Z."/>
            <person name="Roellig D.M."/>
            <person name="Li N."/>
            <person name="Frace M.A."/>
            <person name="Tang K."/>
            <person name="Arrowood M.J."/>
            <person name="Moss D.M."/>
            <person name="Zhang L."/>
            <person name="Feng Y."/>
            <person name="Xiao L."/>
        </authorList>
    </citation>
    <scope>NUCLEOTIDE SEQUENCE [LARGE SCALE GENOMIC DNA]</scope>
    <source>
        <strain evidence="2 3">CHN_HEN01</strain>
    </source>
</reference>
<dbReference type="VEuPathDB" id="ToxoDB:cyc_08539"/>
<feature type="coiled-coil region" evidence="1">
    <location>
        <begin position="71"/>
        <end position="98"/>
    </location>
</feature>
<accession>A0A1D3CSC3</accession>
<evidence type="ECO:0000313" key="3">
    <source>
        <dbReference type="Proteomes" id="UP000095192"/>
    </source>
</evidence>
<sequence>MTEMTTEGTRQAAALSFSTQSAIRAPAVLGASLLHLGFEILPLFTLRNELTASIDECQSLDSHSSAGRNEIDRLSAILAEEQREKQEAETRVILAKRHRDKLRKHNTLVVKEIESLGAATRHIVARRRGQETRILGGEWRYLYRPQQLQQQRQHKNALSLCACVLVQLATLETSKLILEKEWFLRERSLLENVLDQMLANVQKARDASKVSSPTSPRPCFCCTDLWCRYP</sequence>
<dbReference type="Proteomes" id="UP000095192">
    <property type="component" value="Unassembled WGS sequence"/>
</dbReference>
<evidence type="ECO:0000256" key="1">
    <source>
        <dbReference type="SAM" id="Coils"/>
    </source>
</evidence>
<name>A0A1D3CSC3_9EIME</name>
<comment type="caution">
    <text evidence="2">The sequence shown here is derived from an EMBL/GenBank/DDBJ whole genome shotgun (WGS) entry which is preliminary data.</text>
</comment>
<gene>
    <name evidence="2" type="ORF">cyc_08539</name>
</gene>
<dbReference type="EMBL" id="JROU02002127">
    <property type="protein sequence ID" value="OEH74093.1"/>
    <property type="molecule type" value="Genomic_DNA"/>
</dbReference>
<keyword evidence="1" id="KW-0175">Coiled coil</keyword>
<proteinExistence type="predicted"/>
<keyword evidence="3" id="KW-1185">Reference proteome</keyword>
<dbReference type="InParanoid" id="A0A1D3CSC3"/>
<dbReference type="AlphaFoldDB" id="A0A1D3CSC3"/>
<protein>
    <submittedName>
        <fullName evidence="2">Uncharacterized protein</fullName>
    </submittedName>
</protein>